<dbReference type="STRING" id="53468.A0A0R3U517"/>
<keyword evidence="8" id="KW-1185">Reference proteome</keyword>
<keyword evidence="3 6" id="KW-0812">Transmembrane</keyword>
<comment type="subcellular location">
    <subcellularLocation>
        <location evidence="1">Membrane</location>
    </subcellularLocation>
    <subcellularLocation>
        <location evidence="6">Mitochondrion inner membrane</location>
        <topology evidence="6">Multi-pass membrane protein</topology>
    </subcellularLocation>
</comment>
<dbReference type="GO" id="GO:0005743">
    <property type="term" value="C:mitochondrial inner membrane"/>
    <property type="evidence" value="ECO:0007669"/>
    <property type="project" value="UniProtKB-SubCell"/>
</dbReference>
<dbReference type="PANTHER" id="PTHR23427">
    <property type="entry name" value="SURFEIT LOCUS PROTEIN"/>
    <property type="match status" value="1"/>
</dbReference>
<dbReference type="GO" id="GO:0033617">
    <property type="term" value="P:mitochondrial respiratory chain complex IV assembly"/>
    <property type="evidence" value="ECO:0007669"/>
    <property type="project" value="TreeGrafter"/>
</dbReference>
<dbReference type="CDD" id="cd06662">
    <property type="entry name" value="SURF1"/>
    <property type="match status" value="1"/>
</dbReference>
<dbReference type="PROSITE" id="PS50895">
    <property type="entry name" value="SURF1"/>
    <property type="match status" value="1"/>
</dbReference>
<keyword evidence="6" id="KW-0999">Mitochondrion inner membrane</keyword>
<comment type="function">
    <text evidence="6">Probably involved in the biogenesis of the COX complex.</text>
</comment>
<evidence type="ECO:0000256" key="3">
    <source>
        <dbReference type="ARBA" id="ARBA00022692"/>
    </source>
</evidence>
<keyword evidence="6" id="KW-0496">Mitochondrion</keyword>
<evidence type="ECO:0000313" key="7">
    <source>
        <dbReference type="EMBL" id="VDD75778.1"/>
    </source>
</evidence>
<keyword evidence="5 6" id="KW-0472">Membrane</keyword>
<evidence type="ECO:0000256" key="4">
    <source>
        <dbReference type="ARBA" id="ARBA00022989"/>
    </source>
</evidence>
<sequence length="323" mass="36535">MNNLSNILFRRLPRYHRSYCPVRRVGKVAQEDGKKINPRHFLLLVCPITAFSLGYWQIQRRKWKLDLLEKYFLPLLSPFQRSKHSSFNLVPSSVRASTDLPEFQPVVVEGRFDHSREMIIGPRAIITDDITAGGYGSAWGSKASSDDHAKVSNLSNFGAPAPRSSWVGFIACLCSKGHVSVFILVNRGWVPATLRDPAARPAGQVEGYVKLTGCIRYNEKPPPFTPGPKSITNAGKNQQPHQQYFCREVDRMSQAMNTLPLFIDAFYGALDHLFNRLIESSVKGGPIGGQTKVLLRNNHLEYIITWFSLGTFSLAMWVYWLFF</sequence>
<dbReference type="OrthoDB" id="10040024at2759"/>
<accession>A0A0R3U517</accession>
<dbReference type="AlphaFoldDB" id="A0A0R3U517"/>
<dbReference type="InterPro" id="IPR045214">
    <property type="entry name" value="Surf1/Surf4"/>
</dbReference>
<comment type="similarity">
    <text evidence="2 6">Belongs to the SURF1 family.</text>
</comment>
<evidence type="ECO:0000256" key="6">
    <source>
        <dbReference type="RuleBase" id="RU363076"/>
    </source>
</evidence>
<name>A0A0R3U517_MESCO</name>
<keyword evidence="4 6" id="KW-1133">Transmembrane helix</keyword>
<proteinExistence type="inferred from homology"/>
<protein>
    <recommendedName>
        <fullName evidence="6">SURF1-like protein</fullName>
    </recommendedName>
</protein>
<evidence type="ECO:0000256" key="1">
    <source>
        <dbReference type="ARBA" id="ARBA00004370"/>
    </source>
</evidence>
<evidence type="ECO:0000256" key="5">
    <source>
        <dbReference type="ARBA" id="ARBA00023136"/>
    </source>
</evidence>
<dbReference type="Pfam" id="PF02104">
    <property type="entry name" value="SURF1"/>
    <property type="match status" value="1"/>
</dbReference>
<evidence type="ECO:0000256" key="2">
    <source>
        <dbReference type="ARBA" id="ARBA00007165"/>
    </source>
</evidence>
<feature type="transmembrane region" description="Helical" evidence="6">
    <location>
        <begin position="302"/>
        <end position="322"/>
    </location>
</feature>
<dbReference type="Proteomes" id="UP000267029">
    <property type="component" value="Unassembled WGS sequence"/>
</dbReference>
<comment type="caution">
    <text evidence="6">Lacks conserved residue(s) required for the propagation of feature annotation.</text>
</comment>
<dbReference type="InterPro" id="IPR002994">
    <property type="entry name" value="Surf1/Shy1"/>
</dbReference>
<evidence type="ECO:0000313" key="8">
    <source>
        <dbReference type="Proteomes" id="UP000267029"/>
    </source>
</evidence>
<reference evidence="7 8" key="1">
    <citation type="submission" date="2018-10" db="EMBL/GenBank/DDBJ databases">
        <authorList>
            <consortium name="Pathogen Informatics"/>
        </authorList>
    </citation>
    <scope>NUCLEOTIDE SEQUENCE [LARGE SCALE GENOMIC DNA]</scope>
</reference>
<organism evidence="7 8">
    <name type="scientific">Mesocestoides corti</name>
    <name type="common">Flatworm</name>
    <dbReference type="NCBI Taxonomy" id="53468"/>
    <lineage>
        <taxon>Eukaryota</taxon>
        <taxon>Metazoa</taxon>
        <taxon>Spiralia</taxon>
        <taxon>Lophotrochozoa</taxon>
        <taxon>Platyhelminthes</taxon>
        <taxon>Cestoda</taxon>
        <taxon>Eucestoda</taxon>
        <taxon>Cyclophyllidea</taxon>
        <taxon>Mesocestoididae</taxon>
        <taxon>Mesocestoides</taxon>
    </lineage>
</organism>
<dbReference type="PANTHER" id="PTHR23427:SF2">
    <property type="entry name" value="SURFEIT LOCUS PROTEIN 1"/>
    <property type="match status" value="1"/>
</dbReference>
<dbReference type="EMBL" id="UXSR01000247">
    <property type="protein sequence ID" value="VDD75778.1"/>
    <property type="molecule type" value="Genomic_DNA"/>
</dbReference>
<gene>
    <name evidence="7" type="ORF">MCOS_LOCUS1781</name>
</gene>